<proteinExistence type="predicted"/>
<gene>
    <name evidence="2" type="ORF">LPJ61_004678</name>
</gene>
<dbReference type="AlphaFoldDB" id="A0A9W8CUG2"/>
<dbReference type="GO" id="GO:0005737">
    <property type="term" value="C:cytoplasm"/>
    <property type="evidence" value="ECO:0007669"/>
    <property type="project" value="TreeGrafter"/>
</dbReference>
<reference evidence="2" key="1">
    <citation type="submission" date="2022-07" db="EMBL/GenBank/DDBJ databases">
        <title>Phylogenomic reconstructions and comparative analyses of Kickxellomycotina fungi.</title>
        <authorList>
            <person name="Reynolds N.K."/>
            <person name="Stajich J.E."/>
            <person name="Barry K."/>
            <person name="Grigoriev I.V."/>
            <person name="Crous P."/>
            <person name="Smith M.E."/>
        </authorList>
    </citation>
    <scope>NUCLEOTIDE SEQUENCE</scope>
    <source>
        <strain evidence="2">BCRC 34381</strain>
    </source>
</reference>
<sequence>MRRPLSVAMDLTDTKRIRGSADNTQRYDRQLRLWQKDGQAALEAARVVVFGSSTLASESLKNLVLPGVGDFVVVDDALVCEHDARTNFFVRAEDVGRPRAERIVENLSELNPDVGGQAVVRAPASVVGPDAAPEDAALLDGASLVIACAQPEPVVRALSERCWAAGIPLLAATSMGFLAELRTSTCEHTVVESHADARADLRVMAPFAALRAHAAAVSLSALDSTDLAHVPFVVLLIKALDAWAAETGAEKRALTYHQKMAVAAAVRQMAPGPDEENFAEAAAAVTASCADYAIPAE</sequence>
<dbReference type="Pfam" id="PF00899">
    <property type="entry name" value="ThiF"/>
    <property type="match status" value="1"/>
</dbReference>
<dbReference type="Gene3D" id="3.40.50.720">
    <property type="entry name" value="NAD(P)-binding Rossmann-like Domain"/>
    <property type="match status" value="1"/>
</dbReference>
<dbReference type="SUPFAM" id="SSF69572">
    <property type="entry name" value="Activating enzymes of the ubiquitin-like proteins"/>
    <property type="match status" value="1"/>
</dbReference>
<evidence type="ECO:0000313" key="3">
    <source>
        <dbReference type="Proteomes" id="UP001143981"/>
    </source>
</evidence>
<evidence type="ECO:0000313" key="2">
    <source>
        <dbReference type="EMBL" id="KAJ1727245.1"/>
    </source>
</evidence>
<feature type="non-terminal residue" evidence="2">
    <location>
        <position position="1"/>
    </location>
</feature>
<dbReference type="Proteomes" id="UP001143981">
    <property type="component" value="Unassembled WGS sequence"/>
</dbReference>
<dbReference type="InterPro" id="IPR035985">
    <property type="entry name" value="Ubiquitin-activating_enz"/>
</dbReference>
<name>A0A9W8CUG2_9FUNG</name>
<dbReference type="InterPro" id="IPR000594">
    <property type="entry name" value="ThiF_NAD_FAD-bd"/>
</dbReference>
<dbReference type="EMBL" id="JANBOI010001167">
    <property type="protein sequence ID" value="KAJ1727245.1"/>
    <property type="molecule type" value="Genomic_DNA"/>
</dbReference>
<dbReference type="InterPro" id="IPR045886">
    <property type="entry name" value="ThiF/MoeB/HesA"/>
</dbReference>
<dbReference type="GO" id="GO:0045116">
    <property type="term" value="P:protein neddylation"/>
    <property type="evidence" value="ECO:0007669"/>
    <property type="project" value="TreeGrafter"/>
</dbReference>
<organism evidence="2 3">
    <name type="scientific">Coemansia biformis</name>
    <dbReference type="NCBI Taxonomy" id="1286918"/>
    <lineage>
        <taxon>Eukaryota</taxon>
        <taxon>Fungi</taxon>
        <taxon>Fungi incertae sedis</taxon>
        <taxon>Zoopagomycota</taxon>
        <taxon>Kickxellomycotina</taxon>
        <taxon>Kickxellomycetes</taxon>
        <taxon>Kickxellales</taxon>
        <taxon>Kickxellaceae</taxon>
        <taxon>Coemansia</taxon>
    </lineage>
</organism>
<dbReference type="OrthoDB" id="1708823at2759"/>
<accession>A0A9W8CUG2</accession>
<dbReference type="PANTHER" id="PTHR10953">
    <property type="entry name" value="UBIQUITIN-ACTIVATING ENZYME E1"/>
    <property type="match status" value="1"/>
</dbReference>
<comment type="caution">
    <text evidence="2">The sequence shown here is derived from an EMBL/GenBank/DDBJ whole genome shotgun (WGS) entry which is preliminary data.</text>
</comment>
<dbReference type="PANTHER" id="PTHR10953:SF29">
    <property type="entry name" value="NEDD8-ACTIVATING ENZYME E1 REGULATORY SUBUNIT"/>
    <property type="match status" value="1"/>
</dbReference>
<dbReference type="GO" id="GO:0019781">
    <property type="term" value="F:NEDD8 activating enzyme activity"/>
    <property type="evidence" value="ECO:0007669"/>
    <property type="project" value="TreeGrafter"/>
</dbReference>
<protein>
    <recommendedName>
        <fullName evidence="1">THIF-type NAD/FAD binding fold domain-containing protein</fullName>
    </recommendedName>
</protein>
<feature type="domain" description="THIF-type NAD/FAD binding fold" evidence="1">
    <location>
        <begin position="27"/>
        <end position="185"/>
    </location>
</feature>
<evidence type="ECO:0000259" key="1">
    <source>
        <dbReference type="Pfam" id="PF00899"/>
    </source>
</evidence>
<keyword evidence="3" id="KW-1185">Reference proteome</keyword>